<sequence>MKGRAHYVEIKITEDAFTWFHNEMEVESGDTVRFFVRYGGAGNLQPGFSLGVTKDEPDEAAVKIEQDQVTYYIEERDIWYFDGHDLVVSVNDDLHELDYSYEKEKA</sequence>
<dbReference type="InterPro" id="IPR008326">
    <property type="entry name" value="PdhI-like"/>
</dbReference>
<dbReference type="STRING" id="1499687.BN1080_01812"/>
<evidence type="ECO:0000313" key="2">
    <source>
        <dbReference type="EMBL" id="CEG22877.1"/>
    </source>
</evidence>
<gene>
    <name evidence="2" type="ORF">BN1080_01812</name>
</gene>
<keyword evidence="3" id="KW-1185">Reference proteome</keyword>
<reference evidence="2 3" key="1">
    <citation type="submission" date="2014-09" db="EMBL/GenBank/DDBJ databases">
        <authorList>
            <person name="Urmite Genomes Urmite Genomes"/>
        </authorList>
    </citation>
    <scope>NUCLEOTIDE SEQUENCE [LARGE SCALE GENOMIC DNA]</scope>
    <source>
        <strain evidence="2 3">ES2</strain>
    </source>
</reference>
<dbReference type="SUPFAM" id="SSF89360">
    <property type="entry name" value="HesB-like domain"/>
    <property type="match status" value="1"/>
</dbReference>
<name>A0A098EM42_9BACL</name>
<proteinExistence type="inferred from homology"/>
<accession>A0A098EM42</accession>
<dbReference type="Proteomes" id="UP000043699">
    <property type="component" value="Unassembled WGS sequence"/>
</dbReference>
<protein>
    <submittedName>
        <fullName evidence="2">Iron-sulfur cluster biosynthesis</fullName>
    </submittedName>
</protein>
<dbReference type="InterPro" id="IPR035903">
    <property type="entry name" value="HesB-like_dom_sf"/>
</dbReference>
<dbReference type="PIRSF" id="PIRSF034852">
    <property type="entry name" value="UCP034852"/>
    <property type="match status" value="1"/>
</dbReference>
<dbReference type="AlphaFoldDB" id="A0A098EM42"/>
<organism evidence="2 3">
    <name type="scientific">Planococcus massiliensis</name>
    <dbReference type="NCBI Taxonomy" id="1499687"/>
    <lineage>
        <taxon>Bacteria</taxon>
        <taxon>Bacillati</taxon>
        <taxon>Bacillota</taxon>
        <taxon>Bacilli</taxon>
        <taxon>Bacillales</taxon>
        <taxon>Caryophanaceae</taxon>
        <taxon>Planococcus</taxon>
    </lineage>
</organism>
<comment type="similarity">
    <text evidence="1">Belongs to the HesB/IscA family.</text>
</comment>
<evidence type="ECO:0000256" key="1">
    <source>
        <dbReference type="ARBA" id="ARBA00006718"/>
    </source>
</evidence>
<evidence type="ECO:0000313" key="3">
    <source>
        <dbReference type="Proteomes" id="UP000043699"/>
    </source>
</evidence>
<dbReference type="EMBL" id="CCXS01000001">
    <property type="protein sequence ID" value="CEG22877.1"/>
    <property type="molecule type" value="Genomic_DNA"/>
</dbReference>